<accession>A0A562P4V1</accession>
<dbReference type="EMBL" id="VLKW01000030">
    <property type="protein sequence ID" value="TWI39497.1"/>
    <property type="molecule type" value="Genomic_DNA"/>
</dbReference>
<evidence type="ECO:0000313" key="3">
    <source>
        <dbReference type="Proteomes" id="UP000315112"/>
    </source>
</evidence>
<sequence>MKTAKLEWEEDAVYSLKLRDDLYTVVQMRKNYLMQFFDLFQSGDEWSGVDLNESRTLYFGFVAITGLKKMFSQRLAPEQAQPSTLPSKEKCSVQTWRWRRITPPK</sequence>
<dbReference type="Proteomes" id="UP000437862">
    <property type="component" value="Chromosome"/>
</dbReference>
<reference evidence="2" key="2">
    <citation type="submission" date="2019-07" db="EMBL/GenBank/DDBJ databases">
        <authorList>
            <person name="Whitman W."/>
            <person name="Huntemann M."/>
            <person name="Clum A."/>
            <person name="Pillay M."/>
            <person name="Palaniappan K."/>
            <person name="Varghese N."/>
            <person name="Mikhailova N."/>
            <person name="Stamatis D."/>
            <person name="Reddy T."/>
            <person name="Daum C."/>
            <person name="Shapiro N."/>
            <person name="Ivanova N."/>
            <person name="Kyrpides N."/>
            <person name="Woyke T."/>
        </authorList>
    </citation>
    <scope>NUCLEOTIDE SEQUENCE</scope>
    <source>
        <strain evidence="2">CGMCC 1.10685</strain>
    </source>
</reference>
<evidence type="ECO:0000313" key="4">
    <source>
        <dbReference type="Proteomes" id="UP000437862"/>
    </source>
</evidence>
<dbReference type="EMBL" id="CP046904">
    <property type="protein sequence ID" value="QGZ40045.1"/>
    <property type="molecule type" value="Genomic_DNA"/>
</dbReference>
<dbReference type="AlphaFoldDB" id="A0A562P4V1"/>
<dbReference type="RefSeq" id="WP_145882352.1">
    <property type="nucleotide sequence ID" value="NZ_CP046904.1"/>
</dbReference>
<keyword evidence="4" id="KW-1185">Reference proteome</keyword>
<organism evidence="2 3">
    <name type="scientific">Pseudoduganella flava</name>
    <dbReference type="NCBI Taxonomy" id="871742"/>
    <lineage>
        <taxon>Bacteria</taxon>
        <taxon>Pseudomonadati</taxon>
        <taxon>Pseudomonadota</taxon>
        <taxon>Betaproteobacteria</taxon>
        <taxon>Burkholderiales</taxon>
        <taxon>Oxalobacteraceae</taxon>
        <taxon>Telluria group</taxon>
        <taxon>Pseudoduganella</taxon>
    </lineage>
</organism>
<dbReference type="Proteomes" id="UP000315112">
    <property type="component" value="Unassembled WGS sequence"/>
</dbReference>
<proteinExistence type="predicted"/>
<evidence type="ECO:0000313" key="2">
    <source>
        <dbReference type="EMBL" id="TWI39497.1"/>
    </source>
</evidence>
<protein>
    <submittedName>
        <fullName evidence="2">Uncharacterized protein</fullName>
    </submittedName>
</protein>
<reference evidence="1 4" key="3">
    <citation type="submission" date="2019-12" db="EMBL/GenBank/DDBJ databases">
        <title>Draft Genome Sequences of Six Type Strains of the Genus Massilia.</title>
        <authorList>
            <person name="Miess H."/>
            <person name="Frediansyah A."/>
            <person name="Goeker M."/>
            <person name="Gross H."/>
        </authorList>
    </citation>
    <scope>NUCLEOTIDE SEQUENCE [LARGE SCALE GENOMIC DNA]</scope>
    <source>
        <strain evidence="1 4">DSM 26639</strain>
    </source>
</reference>
<reference evidence="2 3" key="1">
    <citation type="journal article" date="2015" name="Stand. Genomic Sci.">
        <title>Genomic Encyclopedia of Bacterial and Archaeal Type Strains, Phase III: the genomes of soil and plant-associated and newly described type strains.</title>
        <authorList>
            <person name="Whitman W.B."/>
            <person name="Woyke T."/>
            <person name="Klenk H.P."/>
            <person name="Zhou Y."/>
            <person name="Lilburn T.G."/>
            <person name="Beck B.J."/>
            <person name="De Vos P."/>
            <person name="Vandamme P."/>
            <person name="Eisen J.A."/>
            <person name="Garrity G."/>
            <person name="Hugenholtz P."/>
            <person name="Kyrpides N.C."/>
        </authorList>
    </citation>
    <scope>NUCLEOTIDE SEQUENCE [LARGE SCALE GENOMIC DNA]</scope>
    <source>
        <strain evidence="2 3">CGMCC 1.10685</strain>
    </source>
</reference>
<name>A0A562P4V1_9BURK</name>
<gene>
    <name evidence="1" type="ORF">GO485_13915</name>
    <name evidence="2" type="ORF">IP92_05969</name>
</gene>
<dbReference type="OrthoDB" id="6954833at2"/>
<evidence type="ECO:0000313" key="1">
    <source>
        <dbReference type="EMBL" id="QGZ40045.1"/>
    </source>
</evidence>